<dbReference type="AlphaFoldDB" id="A0A1F5YYM2"/>
<comment type="caution">
    <text evidence="1">The sequence shown here is derived from an EMBL/GenBank/DDBJ whole genome shotgun (WGS) entry which is preliminary data.</text>
</comment>
<gene>
    <name evidence="1" type="ORF">A3F83_03255</name>
</gene>
<dbReference type="Proteomes" id="UP000179129">
    <property type="component" value="Unassembled WGS sequence"/>
</dbReference>
<proteinExistence type="predicted"/>
<sequence>MKESAAFLKPALLTFLFAMVFLFPPSRTFAAETEKNPSAVATFECLGLYYKLESSADTLCAVRYRKTGTDKWKSVLPLWYDQRDSEFRGSIVGLSPDTEYEIGLSCGGKEVTLKARTRSEKFTVGKETRLSAGVTDEEIHITESGTAEAWHLLAPEQGSKTVIDPEKTTDYNIVVEASYVIIRGLELRNAVKDAILIKEGVHDVVVEDCHITLWGRGDRELAYNGWEDSGINAEGGVSRLVIQRNLFDNPSGWTNDWDFGHPSGPQAISLWNSGGGNVIRYNEISSTEDHGYNDAIGGGSNYSLEGSPNRDSDIYGNIIANVWDDAIESEGANMNVRIWGNYIHHTYTHIAPAATSKGPLYIFRNVFGLSRHTHADPLGGPMIKVGEHSPYNGGRRYVFHNTALQPRGAFSVFSTHPISNTVSRNNIFDCRGPLTWLQKPVPPADLDHDLFTGLSMGLDYERHGIHARPSFMPSQELEFFLAATTTMIKWGRTPVDHHGRHWDITDKVVTVKNPAIDAGVPLPGFNDDFQGAGPDMGAFERGNPPLKFGRNAVEPAVYAPWETQ</sequence>
<dbReference type="STRING" id="1817867.A3F83_03255"/>
<dbReference type="SUPFAM" id="SSF51126">
    <property type="entry name" value="Pectin lyase-like"/>
    <property type="match status" value="1"/>
</dbReference>
<dbReference type="EMBL" id="MFIX01000081">
    <property type="protein sequence ID" value="OGG05193.1"/>
    <property type="molecule type" value="Genomic_DNA"/>
</dbReference>
<dbReference type="InterPro" id="IPR006626">
    <property type="entry name" value="PbH1"/>
</dbReference>
<dbReference type="Gene3D" id="2.160.20.10">
    <property type="entry name" value="Single-stranded right-handed beta-helix, Pectin lyase-like"/>
    <property type="match status" value="1"/>
</dbReference>
<evidence type="ECO:0000313" key="1">
    <source>
        <dbReference type="EMBL" id="OGG05193.1"/>
    </source>
</evidence>
<dbReference type="InterPro" id="IPR012334">
    <property type="entry name" value="Pectin_lyas_fold"/>
</dbReference>
<dbReference type="InterPro" id="IPR011050">
    <property type="entry name" value="Pectin_lyase_fold/virulence"/>
</dbReference>
<accession>A0A1F5YYM2</accession>
<protein>
    <submittedName>
        <fullName evidence="1">Uncharacterized protein</fullName>
    </submittedName>
</protein>
<evidence type="ECO:0000313" key="2">
    <source>
        <dbReference type="Proteomes" id="UP000179129"/>
    </source>
</evidence>
<reference evidence="1 2" key="1">
    <citation type="journal article" date="2016" name="Nat. Commun.">
        <title>Thousands of microbial genomes shed light on interconnected biogeochemical processes in an aquifer system.</title>
        <authorList>
            <person name="Anantharaman K."/>
            <person name="Brown C.T."/>
            <person name="Hug L.A."/>
            <person name="Sharon I."/>
            <person name="Castelle C.J."/>
            <person name="Probst A.J."/>
            <person name="Thomas B.C."/>
            <person name="Singh A."/>
            <person name="Wilkins M.J."/>
            <person name="Karaoz U."/>
            <person name="Brodie E.L."/>
            <person name="Williams K.H."/>
            <person name="Hubbard S.S."/>
            <person name="Banfield J.F."/>
        </authorList>
    </citation>
    <scope>NUCLEOTIDE SEQUENCE [LARGE SCALE GENOMIC DNA]</scope>
</reference>
<organism evidence="1 2">
    <name type="scientific">Candidatus Glassbacteria bacterium RIFCSPLOWO2_12_FULL_58_11</name>
    <dbReference type="NCBI Taxonomy" id="1817867"/>
    <lineage>
        <taxon>Bacteria</taxon>
        <taxon>Candidatus Glassiibacteriota</taxon>
    </lineage>
</organism>
<name>A0A1F5YYM2_9BACT</name>
<dbReference type="SMART" id="SM00710">
    <property type="entry name" value="PbH1"/>
    <property type="match status" value="6"/>
</dbReference>